<dbReference type="PANTHER" id="PTHR45528:SF1">
    <property type="entry name" value="SENSOR HISTIDINE KINASE CPXA"/>
    <property type="match status" value="1"/>
</dbReference>
<evidence type="ECO:0000256" key="13">
    <source>
        <dbReference type="ARBA" id="ARBA00023136"/>
    </source>
</evidence>
<dbReference type="PRINTS" id="PR00344">
    <property type="entry name" value="BCTRLSENSOR"/>
</dbReference>
<keyword evidence="18" id="KW-1185">Reference proteome</keyword>
<dbReference type="Pfam" id="PF00672">
    <property type="entry name" value="HAMP"/>
    <property type="match status" value="1"/>
</dbReference>
<dbReference type="PROSITE" id="PS50885">
    <property type="entry name" value="HAMP"/>
    <property type="match status" value="1"/>
</dbReference>
<dbReference type="InterPro" id="IPR050398">
    <property type="entry name" value="HssS/ArlS-like"/>
</dbReference>
<dbReference type="SUPFAM" id="SSF158472">
    <property type="entry name" value="HAMP domain-like"/>
    <property type="match status" value="1"/>
</dbReference>
<keyword evidence="9 17" id="KW-0418">Kinase</keyword>
<dbReference type="PROSITE" id="PS50109">
    <property type="entry name" value="HIS_KIN"/>
    <property type="match status" value="1"/>
</dbReference>
<feature type="transmembrane region" description="Helical" evidence="14">
    <location>
        <begin position="12"/>
        <end position="37"/>
    </location>
</feature>
<name>A0ABY4CLG9_9BACL</name>
<comment type="subcellular location">
    <subcellularLocation>
        <location evidence="2">Cell membrane</location>
        <topology evidence="2">Multi-pass membrane protein</topology>
    </subcellularLocation>
</comment>
<dbReference type="InterPro" id="IPR003594">
    <property type="entry name" value="HATPase_dom"/>
</dbReference>
<dbReference type="Proteomes" id="UP000830167">
    <property type="component" value="Chromosome"/>
</dbReference>
<evidence type="ECO:0000259" key="16">
    <source>
        <dbReference type="PROSITE" id="PS50885"/>
    </source>
</evidence>
<dbReference type="Pfam" id="PF02518">
    <property type="entry name" value="HATPase_c"/>
    <property type="match status" value="1"/>
</dbReference>
<keyword evidence="10" id="KW-0067">ATP-binding</keyword>
<dbReference type="InterPro" id="IPR036097">
    <property type="entry name" value="HisK_dim/P_sf"/>
</dbReference>
<dbReference type="SMART" id="SM00304">
    <property type="entry name" value="HAMP"/>
    <property type="match status" value="1"/>
</dbReference>
<dbReference type="InterPro" id="IPR003660">
    <property type="entry name" value="HAMP_dom"/>
</dbReference>
<dbReference type="GO" id="GO:0016301">
    <property type="term" value="F:kinase activity"/>
    <property type="evidence" value="ECO:0007669"/>
    <property type="project" value="UniProtKB-KW"/>
</dbReference>
<evidence type="ECO:0000313" key="17">
    <source>
        <dbReference type="EMBL" id="UOF91268.1"/>
    </source>
</evidence>
<dbReference type="SUPFAM" id="SSF55874">
    <property type="entry name" value="ATPase domain of HSP90 chaperone/DNA topoisomerase II/histidine kinase"/>
    <property type="match status" value="1"/>
</dbReference>
<keyword evidence="4" id="KW-1003">Cell membrane</keyword>
<dbReference type="InterPro" id="IPR036890">
    <property type="entry name" value="HATPase_C_sf"/>
</dbReference>
<keyword evidence="6" id="KW-0808">Transferase</keyword>
<dbReference type="CDD" id="cd06225">
    <property type="entry name" value="HAMP"/>
    <property type="match status" value="1"/>
</dbReference>
<keyword evidence="12" id="KW-0902">Two-component regulatory system</keyword>
<protein>
    <recommendedName>
        <fullName evidence="3">histidine kinase</fullName>
        <ecNumber evidence="3">2.7.13.3</ecNumber>
    </recommendedName>
</protein>
<evidence type="ECO:0000256" key="10">
    <source>
        <dbReference type="ARBA" id="ARBA00022840"/>
    </source>
</evidence>
<feature type="transmembrane region" description="Helical" evidence="14">
    <location>
        <begin position="163"/>
        <end position="186"/>
    </location>
</feature>
<evidence type="ECO:0000313" key="18">
    <source>
        <dbReference type="Proteomes" id="UP000830167"/>
    </source>
</evidence>
<evidence type="ECO:0000256" key="11">
    <source>
        <dbReference type="ARBA" id="ARBA00022989"/>
    </source>
</evidence>
<dbReference type="Pfam" id="PF00512">
    <property type="entry name" value="HisKA"/>
    <property type="match status" value="1"/>
</dbReference>
<dbReference type="SMART" id="SM00388">
    <property type="entry name" value="HisKA"/>
    <property type="match status" value="1"/>
</dbReference>
<dbReference type="SUPFAM" id="SSF47384">
    <property type="entry name" value="Homodimeric domain of signal transducing histidine kinase"/>
    <property type="match status" value="1"/>
</dbReference>
<accession>A0ABY4CLG9</accession>
<dbReference type="Gene3D" id="3.30.565.10">
    <property type="entry name" value="Histidine kinase-like ATPase, C-terminal domain"/>
    <property type="match status" value="1"/>
</dbReference>
<evidence type="ECO:0000256" key="12">
    <source>
        <dbReference type="ARBA" id="ARBA00023012"/>
    </source>
</evidence>
<feature type="domain" description="Histidine kinase" evidence="15">
    <location>
        <begin position="259"/>
        <end position="478"/>
    </location>
</feature>
<dbReference type="RefSeq" id="WP_347437957.1">
    <property type="nucleotide sequence ID" value="NZ_CP089291.1"/>
</dbReference>
<dbReference type="InterPro" id="IPR004358">
    <property type="entry name" value="Sig_transdc_His_kin-like_C"/>
</dbReference>
<organism evidence="17 18">
    <name type="scientific">Fodinisporobacter ferrooxydans</name>
    <dbReference type="NCBI Taxonomy" id="2901836"/>
    <lineage>
        <taxon>Bacteria</taxon>
        <taxon>Bacillati</taxon>
        <taxon>Bacillota</taxon>
        <taxon>Bacilli</taxon>
        <taxon>Bacillales</taxon>
        <taxon>Alicyclobacillaceae</taxon>
        <taxon>Fodinisporobacter</taxon>
    </lineage>
</organism>
<gene>
    <name evidence="17" type="ORF">LSG31_03145</name>
</gene>
<keyword evidence="13 14" id="KW-0472">Membrane</keyword>
<dbReference type="Gene3D" id="1.10.287.130">
    <property type="match status" value="1"/>
</dbReference>
<evidence type="ECO:0000256" key="9">
    <source>
        <dbReference type="ARBA" id="ARBA00022777"/>
    </source>
</evidence>
<dbReference type="InterPro" id="IPR003661">
    <property type="entry name" value="HisK_dim/P_dom"/>
</dbReference>
<evidence type="ECO:0000256" key="6">
    <source>
        <dbReference type="ARBA" id="ARBA00022679"/>
    </source>
</evidence>
<keyword evidence="8" id="KW-0547">Nucleotide-binding</keyword>
<reference evidence="17" key="1">
    <citation type="submission" date="2021-12" db="EMBL/GenBank/DDBJ databases">
        <title>Alicyclobacillaceae gen. nov., sp. nov., isolated from chalcocite enrichment system.</title>
        <authorList>
            <person name="Jiang Z."/>
        </authorList>
    </citation>
    <scope>NUCLEOTIDE SEQUENCE</scope>
    <source>
        <strain evidence="17">MYW30-H2</strain>
    </source>
</reference>
<evidence type="ECO:0000256" key="4">
    <source>
        <dbReference type="ARBA" id="ARBA00022475"/>
    </source>
</evidence>
<dbReference type="SMART" id="SM00387">
    <property type="entry name" value="HATPase_c"/>
    <property type="match status" value="1"/>
</dbReference>
<evidence type="ECO:0000256" key="3">
    <source>
        <dbReference type="ARBA" id="ARBA00012438"/>
    </source>
</evidence>
<keyword evidence="7 14" id="KW-0812">Transmembrane</keyword>
<dbReference type="EMBL" id="CP089291">
    <property type="protein sequence ID" value="UOF91268.1"/>
    <property type="molecule type" value="Genomic_DNA"/>
</dbReference>
<keyword evidence="5" id="KW-0597">Phosphoprotein</keyword>
<evidence type="ECO:0000256" key="14">
    <source>
        <dbReference type="SAM" id="Phobius"/>
    </source>
</evidence>
<evidence type="ECO:0000259" key="15">
    <source>
        <dbReference type="PROSITE" id="PS50109"/>
    </source>
</evidence>
<sequence length="478" mass="54462">MLERKSLKSQFVITFFFIILASILCTIATYFAGYAIYINIEYKNMYPANYYEKQIPAIETYVRKKGARIVNREEKQSMDRMIPAKGILYEVMDENGKRVYGTDDKQILQGKTQLLHTINTTIGIDGRYVRIIPIFNSHDKIRGAVSLSYILTPHYASTFDKMWIVPVLIGIVLSPFVYIAVFTLLFSKRIADTIGRPVNMLIDAAKKVKEKDLDFQIDYDADNELGKLCEAFTDMKKELKESLLSQWKAEQNRREMVHALAHDLKTPFSIILGYVEALLEGNHRDAEKTEKYLKVIQDNANKGSVLVKEMLFAAELEASGADLHATPVDMDSFLLQKTESYEMLAKHKQIHFKVDVTYENRDATICSVDAVKLERILDNIILNSIRYTPNFGMITIHADVAFDRIHFQICDTGKGFSNKDLSNLFDKFYRGDESRSSKNGHAGLGLYIAKKLVEMHGGTILAYNTQDGGACMEFALFF</sequence>
<dbReference type="EC" id="2.7.13.3" evidence="3"/>
<dbReference type="Gene3D" id="6.10.340.10">
    <property type="match status" value="1"/>
</dbReference>
<comment type="catalytic activity">
    <reaction evidence="1">
        <text>ATP + protein L-histidine = ADP + protein N-phospho-L-histidine.</text>
        <dbReference type="EC" id="2.7.13.3"/>
    </reaction>
</comment>
<feature type="domain" description="HAMP" evidence="16">
    <location>
        <begin position="192"/>
        <end position="244"/>
    </location>
</feature>
<proteinExistence type="predicted"/>
<evidence type="ECO:0000256" key="8">
    <source>
        <dbReference type="ARBA" id="ARBA00022741"/>
    </source>
</evidence>
<evidence type="ECO:0000256" key="2">
    <source>
        <dbReference type="ARBA" id="ARBA00004651"/>
    </source>
</evidence>
<evidence type="ECO:0000256" key="7">
    <source>
        <dbReference type="ARBA" id="ARBA00022692"/>
    </source>
</evidence>
<dbReference type="CDD" id="cd00082">
    <property type="entry name" value="HisKA"/>
    <property type="match status" value="1"/>
</dbReference>
<dbReference type="InterPro" id="IPR005467">
    <property type="entry name" value="His_kinase_dom"/>
</dbReference>
<evidence type="ECO:0000256" key="5">
    <source>
        <dbReference type="ARBA" id="ARBA00022553"/>
    </source>
</evidence>
<evidence type="ECO:0000256" key="1">
    <source>
        <dbReference type="ARBA" id="ARBA00000085"/>
    </source>
</evidence>
<keyword evidence="11 14" id="KW-1133">Transmembrane helix</keyword>
<dbReference type="PANTHER" id="PTHR45528">
    <property type="entry name" value="SENSOR HISTIDINE KINASE CPXA"/>
    <property type="match status" value="1"/>
</dbReference>